<dbReference type="PANTHER" id="PTHR23149:SF32">
    <property type="entry name" value="G-PATCH DOMAIN-CONTAINING PROTEIN"/>
    <property type="match status" value="1"/>
</dbReference>
<dbReference type="OrthoDB" id="3366546at2759"/>
<evidence type="ECO:0008006" key="4">
    <source>
        <dbReference type="Google" id="ProtNLM"/>
    </source>
</evidence>
<feature type="compositionally biased region" description="Basic and acidic residues" evidence="1">
    <location>
        <begin position="185"/>
        <end position="207"/>
    </location>
</feature>
<organism evidence="2 3">
    <name type="scientific">Crucibulum laeve</name>
    <dbReference type="NCBI Taxonomy" id="68775"/>
    <lineage>
        <taxon>Eukaryota</taxon>
        <taxon>Fungi</taxon>
        <taxon>Dikarya</taxon>
        <taxon>Basidiomycota</taxon>
        <taxon>Agaricomycotina</taxon>
        <taxon>Agaricomycetes</taxon>
        <taxon>Agaricomycetidae</taxon>
        <taxon>Agaricales</taxon>
        <taxon>Agaricineae</taxon>
        <taxon>Nidulariaceae</taxon>
        <taxon>Crucibulum</taxon>
    </lineage>
</organism>
<accession>A0A5C3M534</accession>
<dbReference type="EMBL" id="ML213596">
    <property type="protein sequence ID" value="TFK40529.1"/>
    <property type="molecule type" value="Genomic_DNA"/>
</dbReference>
<dbReference type="STRING" id="68775.A0A5C3M534"/>
<dbReference type="AlphaFoldDB" id="A0A5C3M534"/>
<proteinExistence type="predicted"/>
<sequence length="319" mass="35450">MPLDGHLYLVAQGWGGKGTGLRQGAISRPLTIPQKKNLAGLGKDRDEAFPFWDHLFSAAAKSIQVKLLSDGEGSSDETETKDTTTFKRTATGILSNRRPIDGTPAASGTTTPNFEQGPKYSLLTTAKRDAARRGLYAKFFKGPVLGPDNGFEEAQKTVNTAVAGPSSSVTVEIVVEEVMKRETVKAEVGGKTERKKRKTEDVDEEKRERKRLKKEMKEEKAKRKEEKIKRKEEKEEKGRRKSEKLAKKEKKRLRALCKAKAAPQNEGVNMDENDTTLPPISKPAPPPPQEPSIPTEESLEGASETKKKKKKRKREDDTL</sequence>
<feature type="compositionally biased region" description="Pro residues" evidence="1">
    <location>
        <begin position="280"/>
        <end position="291"/>
    </location>
</feature>
<protein>
    <recommendedName>
        <fullName evidence="4">G-patch domain-containing protein</fullName>
    </recommendedName>
</protein>
<keyword evidence="3" id="KW-1185">Reference proteome</keyword>
<dbReference type="PANTHER" id="PTHR23149">
    <property type="entry name" value="G PATCH DOMAIN CONTAINING PROTEIN"/>
    <property type="match status" value="1"/>
</dbReference>
<evidence type="ECO:0000313" key="3">
    <source>
        <dbReference type="Proteomes" id="UP000308652"/>
    </source>
</evidence>
<feature type="compositionally biased region" description="Basic and acidic residues" evidence="1">
    <location>
        <begin position="215"/>
        <end position="246"/>
    </location>
</feature>
<name>A0A5C3M534_9AGAR</name>
<feature type="region of interest" description="Disordered" evidence="1">
    <location>
        <begin position="185"/>
        <end position="319"/>
    </location>
</feature>
<evidence type="ECO:0000313" key="2">
    <source>
        <dbReference type="EMBL" id="TFK40529.1"/>
    </source>
</evidence>
<reference evidence="2 3" key="1">
    <citation type="journal article" date="2019" name="Nat. Ecol. Evol.">
        <title>Megaphylogeny resolves global patterns of mushroom evolution.</title>
        <authorList>
            <person name="Varga T."/>
            <person name="Krizsan K."/>
            <person name="Foldi C."/>
            <person name="Dima B."/>
            <person name="Sanchez-Garcia M."/>
            <person name="Sanchez-Ramirez S."/>
            <person name="Szollosi G.J."/>
            <person name="Szarkandi J.G."/>
            <person name="Papp V."/>
            <person name="Albert L."/>
            <person name="Andreopoulos W."/>
            <person name="Angelini C."/>
            <person name="Antonin V."/>
            <person name="Barry K.W."/>
            <person name="Bougher N.L."/>
            <person name="Buchanan P."/>
            <person name="Buyck B."/>
            <person name="Bense V."/>
            <person name="Catcheside P."/>
            <person name="Chovatia M."/>
            <person name="Cooper J."/>
            <person name="Damon W."/>
            <person name="Desjardin D."/>
            <person name="Finy P."/>
            <person name="Geml J."/>
            <person name="Haridas S."/>
            <person name="Hughes K."/>
            <person name="Justo A."/>
            <person name="Karasinski D."/>
            <person name="Kautmanova I."/>
            <person name="Kiss B."/>
            <person name="Kocsube S."/>
            <person name="Kotiranta H."/>
            <person name="LaButti K.M."/>
            <person name="Lechner B.E."/>
            <person name="Liimatainen K."/>
            <person name="Lipzen A."/>
            <person name="Lukacs Z."/>
            <person name="Mihaltcheva S."/>
            <person name="Morgado L.N."/>
            <person name="Niskanen T."/>
            <person name="Noordeloos M.E."/>
            <person name="Ohm R.A."/>
            <person name="Ortiz-Santana B."/>
            <person name="Ovrebo C."/>
            <person name="Racz N."/>
            <person name="Riley R."/>
            <person name="Savchenko A."/>
            <person name="Shiryaev A."/>
            <person name="Soop K."/>
            <person name="Spirin V."/>
            <person name="Szebenyi C."/>
            <person name="Tomsovsky M."/>
            <person name="Tulloss R.E."/>
            <person name="Uehling J."/>
            <person name="Grigoriev I.V."/>
            <person name="Vagvolgyi C."/>
            <person name="Papp T."/>
            <person name="Martin F.M."/>
            <person name="Miettinen O."/>
            <person name="Hibbett D.S."/>
            <person name="Nagy L.G."/>
        </authorList>
    </citation>
    <scope>NUCLEOTIDE SEQUENCE [LARGE SCALE GENOMIC DNA]</scope>
    <source>
        <strain evidence="2 3">CBS 166.37</strain>
    </source>
</reference>
<dbReference type="Proteomes" id="UP000308652">
    <property type="component" value="Unassembled WGS sequence"/>
</dbReference>
<feature type="region of interest" description="Disordered" evidence="1">
    <location>
        <begin position="95"/>
        <end position="118"/>
    </location>
</feature>
<feature type="compositionally biased region" description="Basic residues" evidence="1">
    <location>
        <begin position="247"/>
        <end position="257"/>
    </location>
</feature>
<dbReference type="InterPro" id="IPR050656">
    <property type="entry name" value="PINX1"/>
</dbReference>
<evidence type="ECO:0000256" key="1">
    <source>
        <dbReference type="SAM" id="MobiDB-lite"/>
    </source>
</evidence>
<gene>
    <name evidence="2" type="ORF">BDQ12DRAFT_733762</name>
</gene>